<feature type="domain" description="UTP25 NTP hydrolase-like" evidence="6">
    <location>
        <begin position="337"/>
        <end position="605"/>
    </location>
</feature>
<evidence type="ECO:0000259" key="6">
    <source>
        <dbReference type="Pfam" id="PF22916"/>
    </source>
</evidence>
<dbReference type="InParanoid" id="A0A7M7G483"/>
<keyword evidence="8" id="KW-1185">Reference proteome</keyword>
<keyword evidence="3" id="KW-0539">Nucleus</keyword>
<evidence type="ECO:0000256" key="2">
    <source>
        <dbReference type="ARBA" id="ARBA00009223"/>
    </source>
</evidence>
<feature type="region of interest" description="Disordered" evidence="4">
    <location>
        <begin position="1"/>
        <end position="204"/>
    </location>
</feature>
<dbReference type="PANTHER" id="PTHR12933">
    <property type="entry name" value="ORF PROTEIN-RELATED"/>
    <property type="match status" value="1"/>
</dbReference>
<dbReference type="FunCoup" id="A0A7M7G483">
    <property type="interactions" value="2130"/>
</dbReference>
<feature type="compositionally biased region" description="Basic and acidic residues" evidence="4">
    <location>
        <begin position="164"/>
        <end position="174"/>
    </location>
</feature>
<proteinExistence type="inferred from homology"/>
<evidence type="ECO:0000256" key="3">
    <source>
        <dbReference type="ARBA" id="ARBA00023242"/>
    </source>
</evidence>
<feature type="domain" description="UTP25 C-terminal" evidence="5">
    <location>
        <begin position="616"/>
        <end position="801"/>
    </location>
</feature>
<feature type="compositionally biased region" description="Basic and acidic residues" evidence="4">
    <location>
        <begin position="32"/>
        <end position="54"/>
    </location>
</feature>
<accession>A0A7M7G483</accession>
<organism evidence="7 8">
    <name type="scientific">Nasonia vitripennis</name>
    <name type="common">Parasitic wasp</name>
    <dbReference type="NCBI Taxonomy" id="7425"/>
    <lineage>
        <taxon>Eukaryota</taxon>
        <taxon>Metazoa</taxon>
        <taxon>Ecdysozoa</taxon>
        <taxon>Arthropoda</taxon>
        <taxon>Hexapoda</taxon>
        <taxon>Insecta</taxon>
        <taxon>Pterygota</taxon>
        <taxon>Neoptera</taxon>
        <taxon>Endopterygota</taxon>
        <taxon>Hymenoptera</taxon>
        <taxon>Apocrita</taxon>
        <taxon>Proctotrupomorpha</taxon>
        <taxon>Chalcidoidea</taxon>
        <taxon>Pteromalidae</taxon>
        <taxon>Pteromalinae</taxon>
        <taxon>Nasonia</taxon>
    </lineage>
</organism>
<dbReference type="Proteomes" id="UP000002358">
    <property type="component" value="Chromosome 4"/>
</dbReference>
<dbReference type="Pfam" id="PF22916">
    <property type="entry name" value="UTP25_NTPase-like"/>
    <property type="match status" value="1"/>
</dbReference>
<name>A0A7M7G483_NASVI</name>
<feature type="compositionally biased region" description="Acidic residues" evidence="4">
    <location>
        <begin position="64"/>
        <end position="74"/>
    </location>
</feature>
<dbReference type="GO" id="GO:0034511">
    <property type="term" value="F:U3 snoRNA binding"/>
    <property type="evidence" value="ECO:0007669"/>
    <property type="project" value="InterPro"/>
</dbReference>
<dbReference type="AlphaFoldDB" id="A0A7M7G483"/>
<dbReference type="GeneID" id="100119720"/>
<reference evidence="7" key="1">
    <citation type="submission" date="2021-01" db="UniProtKB">
        <authorList>
            <consortium name="EnsemblMetazoa"/>
        </authorList>
    </citation>
    <scope>IDENTIFICATION</scope>
</reference>
<evidence type="ECO:0000313" key="7">
    <source>
        <dbReference type="EnsemblMetazoa" id="XP_001603443"/>
    </source>
</evidence>
<dbReference type="KEGG" id="nvi:100119720"/>
<dbReference type="InterPro" id="IPR053939">
    <property type="entry name" value="UTP25_C"/>
</dbReference>
<dbReference type="GO" id="GO:0000462">
    <property type="term" value="P:maturation of SSU-rRNA from tricistronic rRNA transcript (SSU-rRNA, 5.8S rRNA, LSU-rRNA)"/>
    <property type="evidence" value="ECO:0007669"/>
    <property type="project" value="TreeGrafter"/>
</dbReference>
<comment type="subcellular location">
    <subcellularLocation>
        <location evidence="1">Nucleus</location>
        <location evidence="1">Nucleolus</location>
    </subcellularLocation>
</comment>
<dbReference type="OrthoDB" id="10264378at2759"/>
<sequence>MPRGKKFSRSRKEPISKPKRKGKFNYRTASYIKEREAKNEEIENRRQKVEEYKARQQSYYAQDSSEEEEEEDPVNDLLKTFKGQNVVKKVAVVSESESEEEIEENSAEDAVEEQELNEEQVDNEDSGEENDEVDVEKEDEDVDIEECAEDEDESESEGSGESESENKNLKNETKSKKKKVQKEDEIEVEIKEKDEEDEETAREDAGHVKDPFTIHLRNDLDNELYQALSNLPVSLSTQKLKWPNLGNVICQIPQVDKVKESAMKKQKVSVLEDKTFAEHGKVPTLINNVDWNELYVKSLIQGNLTKANYNNIKDDLETNPSPLTPLQKELLSVINNYQDLLYCERTFDNEAEIQFTYCLHAINHVLKTRTKVLHHNAKIQKSKLTDMSEIPDEYRDQGLLRPKVLILVPFRYSCLKIVELLISIFIGEEKGGSVINKKRFMEDFGGSEIIMPKKNPKPEDYEQTFKGNTDDTFKIGISITKKALKLYSDFYSSDIIISSVLGMRMTIGAEGEEDRDYDFLASVELLIMDQMEIFFMQNWDHLLHVMNHLHLQPKNSHGTDFGRVRSWCVNGWSKYYRQTLIFSGIQLPEIHGIFNKHCHNYSGKVKIANPISTGSITHVLVQIPQVFHRFNVNDHAKAIDARFEFFTTKILPQYRDSIMNHTLIFVPSYFDYVKLRNYFRKEDISFVQICEYTRDAKVARARDMFFHSDANFLLYTERFHFFRRIRVKGIRHIIFYAPPAFSHFYSEMCNLMQEAYQNPKSGSSSNMTVTTVYCKYDVLPLSAIVGSDRAGKMVSSEKTVHMVMTG</sequence>
<evidence type="ECO:0000313" key="8">
    <source>
        <dbReference type="Proteomes" id="UP000002358"/>
    </source>
</evidence>
<dbReference type="EnsemblMetazoa" id="XM_001603393">
    <property type="protein sequence ID" value="XP_001603443"/>
    <property type="gene ID" value="LOC100119720"/>
</dbReference>
<dbReference type="InterPro" id="IPR010678">
    <property type="entry name" value="UTP25"/>
</dbReference>
<feature type="compositionally biased region" description="Acidic residues" evidence="4">
    <location>
        <begin position="96"/>
        <end position="163"/>
    </location>
</feature>
<comment type="similarity">
    <text evidence="2">Belongs to the UTP25 family.</text>
</comment>
<evidence type="ECO:0008006" key="9">
    <source>
        <dbReference type="Google" id="ProtNLM"/>
    </source>
</evidence>
<dbReference type="Pfam" id="PF06862">
    <property type="entry name" value="Utp25_C"/>
    <property type="match status" value="1"/>
</dbReference>
<dbReference type="PANTHER" id="PTHR12933:SF0">
    <property type="entry name" value="U3 SMALL NUCLEOLAR RNA-ASSOCIATED PROTEIN 25 HOMOLOG"/>
    <property type="match status" value="1"/>
</dbReference>
<dbReference type="InterPro" id="IPR053940">
    <property type="entry name" value="UTP25_NTPase-like"/>
</dbReference>
<evidence type="ECO:0000256" key="1">
    <source>
        <dbReference type="ARBA" id="ARBA00004604"/>
    </source>
</evidence>
<dbReference type="GO" id="GO:0032040">
    <property type="term" value="C:small-subunit processome"/>
    <property type="evidence" value="ECO:0007669"/>
    <property type="project" value="TreeGrafter"/>
</dbReference>
<dbReference type="GO" id="GO:0019843">
    <property type="term" value="F:rRNA binding"/>
    <property type="evidence" value="ECO:0007669"/>
    <property type="project" value="TreeGrafter"/>
</dbReference>
<protein>
    <recommendedName>
        <fullName evidence="9">Digestive organ expansion factor homolog</fullName>
    </recommendedName>
</protein>
<evidence type="ECO:0000256" key="4">
    <source>
        <dbReference type="SAM" id="MobiDB-lite"/>
    </source>
</evidence>
<evidence type="ECO:0000259" key="5">
    <source>
        <dbReference type="Pfam" id="PF06862"/>
    </source>
</evidence>
<dbReference type="RefSeq" id="XP_001603443.2">
    <property type="nucleotide sequence ID" value="XM_001603393.6"/>
</dbReference>